<evidence type="ECO:0000313" key="5">
    <source>
        <dbReference type="EMBL" id="MDO3395352.1"/>
    </source>
</evidence>
<dbReference type="InterPro" id="IPR057326">
    <property type="entry name" value="KR_dom"/>
</dbReference>
<dbReference type="Pfam" id="PF00106">
    <property type="entry name" value="adh_short"/>
    <property type="match status" value="1"/>
</dbReference>
<dbReference type="SMART" id="SM00822">
    <property type="entry name" value="PKS_KR"/>
    <property type="match status" value="1"/>
</dbReference>
<dbReference type="Proteomes" id="UP001168363">
    <property type="component" value="Unassembled WGS sequence"/>
</dbReference>
<sequence>MSRVVMLVGGTSGIGLATAQRVVAEGGTAVVVARDADRVGEVVADLARTGPGTATGSAADVTDEASVQRAVADCLAAHGRLDAVVLTAQVVAYGTVEEVPPEIFARILDTGVLGTQHVARAVLPALREHGGALVVVSSLLGQIAVPSMGAYCAAKWGQLALVRGMQAELRRDRRVSVSLVLPGAVDTPVYQQSATYAGRAGHAPPPVVGPDRVARACLRAIDHPRRQVHVGPANRITVLGFRLLPGVYDRLAPLLVRRVALRGPRVEAHPGNVERPRPELEGLRGGWSPWGARRRRRS</sequence>
<dbReference type="Gene3D" id="3.40.50.720">
    <property type="entry name" value="NAD(P)-binding Rossmann-like Domain"/>
    <property type="match status" value="1"/>
</dbReference>
<comment type="caution">
    <text evidence="5">The sequence shown here is derived from an EMBL/GenBank/DDBJ whole genome shotgun (WGS) entry which is preliminary data.</text>
</comment>
<dbReference type="PANTHER" id="PTHR44196">
    <property type="entry name" value="DEHYDROGENASE/REDUCTASE SDR FAMILY MEMBER 7B"/>
    <property type="match status" value="1"/>
</dbReference>
<evidence type="ECO:0000256" key="1">
    <source>
        <dbReference type="ARBA" id="ARBA00006484"/>
    </source>
</evidence>
<comment type="similarity">
    <text evidence="1">Belongs to the short-chain dehydrogenases/reductases (SDR) family.</text>
</comment>
<keyword evidence="2" id="KW-0560">Oxidoreductase</keyword>
<evidence type="ECO:0000256" key="3">
    <source>
        <dbReference type="SAM" id="MobiDB-lite"/>
    </source>
</evidence>
<feature type="domain" description="Ketoreductase" evidence="4">
    <location>
        <begin position="3"/>
        <end position="188"/>
    </location>
</feature>
<proteinExistence type="inferred from homology"/>
<protein>
    <submittedName>
        <fullName evidence="5">SDR family NAD(P)-dependent oxidoreductase</fullName>
    </submittedName>
</protein>
<organism evidence="5 6">
    <name type="scientific">Nocardioides cremeus</name>
    <dbReference type="NCBI Taxonomy" id="3058044"/>
    <lineage>
        <taxon>Bacteria</taxon>
        <taxon>Bacillati</taxon>
        <taxon>Actinomycetota</taxon>
        <taxon>Actinomycetes</taxon>
        <taxon>Propionibacteriales</taxon>
        <taxon>Nocardioidaceae</taxon>
        <taxon>Nocardioides</taxon>
    </lineage>
</organism>
<gene>
    <name evidence="5" type="ORF">QWJ41_06470</name>
</gene>
<keyword evidence="6" id="KW-1185">Reference proteome</keyword>
<dbReference type="PRINTS" id="PR00081">
    <property type="entry name" value="GDHRDH"/>
</dbReference>
<reference evidence="5" key="1">
    <citation type="submission" date="2023-06" db="EMBL/GenBank/DDBJ databases">
        <title>Genome sequence of Nocardioides sp. SOB44.</title>
        <authorList>
            <person name="Zhang G."/>
        </authorList>
    </citation>
    <scope>NUCLEOTIDE SEQUENCE</scope>
    <source>
        <strain evidence="5">SOB44</strain>
    </source>
</reference>
<accession>A0ABT8TN07</accession>
<dbReference type="InterPro" id="IPR002347">
    <property type="entry name" value="SDR_fam"/>
</dbReference>
<feature type="region of interest" description="Disordered" evidence="3">
    <location>
        <begin position="268"/>
        <end position="298"/>
    </location>
</feature>
<dbReference type="InterPro" id="IPR036291">
    <property type="entry name" value="NAD(P)-bd_dom_sf"/>
</dbReference>
<dbReference type="PANTHER" id="PTHR44196:SF1">
    <property type="entry name" value="DEHYDROGENASE_REDUCTASE SDR FAMILY MEMBER 7B"/>
    <property type="match status" value="1"/>
</dbReference>
<evidence type="ECO:0000313" key="6">
    <source>
        <dbReference type="Proteomes" id="UP001168363"/>
    </source>
</evidence>
<evidence type="ECO:0000256" key="2">
    <source>
        <dbReference type="ARBA" id="ARBA00023002"/>
    </source>
</evidence>
<dbReference type="SUPFAM" id="SSF51735">
    <property type="entry name" value="NAD(P)-binding Rossmann-fold domains"/>
    <property type="match status" value="1"/>
</dbReference>
<evidence type="ECO:0000259" key="4">
    <source>
        <dbReference type="SMART" id="SM00822"/>
    </source>
</evidence>
<dbReference type="RefSeq" id="WP_302706636.1">
    <property type="nucleotide sequence ID" value="NZ_JAULSC010000004.1"/>
</dbReference>
<feature type="compositionally biased region" description="Basic and acidic residues" evidence="3">
    <location>
        <begin position="268"/>
        <end position="282"/>
    </location>
</feature>
<name>A0ABT8TN07_9ACTN</name>
<dbReference type="EMBL" id="JAULSC010000004">
    <property type="protein sequence ID" value="MDO3395352.1"/>
    <property type="molecule type" value="Genomic_DNA"/>
</dbReference>